<organism evidence="9 10">
    <name type="scientific">Pseudosulfitobacter pseudonitzschiae</name>
    <dbReference type="NCBI Taxonomy" id="1402135"/>
    <lineage>
        <taxon>Bacteria</taxon>
        <taxon>Pseudomonadati</taxon>
        <taxon>Pseudomonadota</taxon>
        <taxon>Alphaproteobacteria</taxon>
        <taxon>Rhodobacterales</taxon>
        <taxon>Roseobacteraceae</taxon>
        <taxon>Pseudosulfitobacter</taxon>
    </lineage>
</organism>
<dbReference type="OrthoDB" id="2290206at2"/>
<keyword evidence="4" id="KW-0238">DNA-binding</keyword>
<dbReference type="Proteomes" id="UP000199754">
    <property type="component" value="Plasmid pSMR1-4"/>
</dbReference>
<dbReference type="EMBL" id="CP022419">
    <property type="protein sequence ID" value="ASM75276.1"/>
    <property type="molecule type" value="Genomic_DNA"/>
</dbReference>
<dbReference type="AlphaFoldDB" id="A0A221K8F9"/>
<gene>
    <name evidence="9" type="primary">hin</name>
    <name evidence="9" type="ORF">SULPSESMR1_04084</name>
</gene>
<dbReference type="GO" id="GO:0015074">
    <property type="term" value="P:DNA integration"/>
    <property type="evidence" value="ECO:0007669"/>
    <property type="project" value="UniProtKB-KW"/>
</dbReference>
<evidence type="ECO:0000256" key="5">
    <source>
        <dbReference type="ARBA" id="ARBA00023172"/>
    </source>
</evidence>
<keyword evidence="10" id="KW-1185">Reference proteome</keyword>
<dbReference type="PROSITE" id="PS51736">
    <property type="entry name" value="RECOMBINASES_3"/>
    <property type="match status" value="1"/>
</dbReference>
<dbReference type="CDD" id="cd00569">
    <property type="entry name" value="HTH_Hin_like"/>
    <property type="match status" value="1"/>
</dbReference>
<dbReference type="InterPro" id="IPR009057">
    <property type="entry name" value="Homeodomain-like_sf"/>
</dbReference>
<dbReference type="GO" id="GO:0003677">
    <property type="term" value="F:DNA binding"/>
    <property type="evidence" value="ECO:0007669"/>
    <property type="project" value="UniProtKB-KW"/>
</dbReference>
<dbReference type="InterPro" id="IPR006120">
    <property type="entry name" value="Resolvase_HTH_dom"/>
</dbReference>
<feature type="domain" description="Resolvase/invertase-type recombinase catalytic" evidence="8">
    <location>
        <begin position="1"/>
        <end position="135"/>
    </location>
</feature>
<evidence type="ECO:0000256" key="2">
    <source>
        <dbReference type="ARBA" id="ARBA00022908"/>
    </source>
</evidence>
<dbReference type="GO" id="GO:0000150">
    <property type="term" value="F:DNA strand exchange activity"/>
    <property type="evidence" value="ECO:0007669"/>
    <property type="project" value="UniProtKB-KW"/>
</dbReference>
<dbReference type="InterPro" id="IPR006119">
    <property type="entry name" value="Resolv_N"/>
</dbReference>
<feature type="active site" description="O-(5'-phospho-DNA)-serine intermediate" evidence="6 7">
    <location>
        <position position="9"/>
    </location>
</feature>
<dbReference type="FunFam" id="3.40.50.1390:FF:000001">
    <property type="entry name" value="DNA recombinase"/>
    <property type="match status" value="1"/>
</dbReference>
<evidence type="ECO:0000256" key="4">
    <source>
        <dbReference type="ARBA" id="ARBA00023125"/>
    </source>
</evidence>
<evidence type="ECO:0000256" key="1">
    <source>
        <dbReference type="ARBA" id="ARBA00009913"/>
    </source>
</evidence>
<name>A0A221K8F9_9RHOB</name>
<accession>A0A221K8F9</accession>
<dbReference type="CDD" id="cd03768">
    <property type="entry name" value="SR_ResInv"/>
    <property type="match status" value="1"/>
</dbReference>
<keyword evidence="3" id="KW-0230">DNA invertase</keyword>
<dbReference type="Gene3D" id="3.40.50.1390">
    <property type="entry name" value="Resolvase, N-terminal catalytic domain"/>
    <property type="match status" value="1"/>
</dbReference>
<dbReference type="SUPFAM" id="SSF53041">
    <property type="entry name" value="Resolvase-like"/>
    <property type="match status" value="1"/>
</dbReference>
<dbReference type="SUPFAM" id="SSF46689">
    <property type="entry name" value="Homeodomain-like"/>
    <property type="match status" value="1"/>
</dbReference>
<dbReference type="KEGG" id="spse:SULPSESMR1_04084"/>
<evidence type="ECO:0000256" key="3">
    <source>
        <dbReference type="ARBA" id="ARBA00023100"/>
    </source>
</evidence>
<dbReference type="PROSITE" id="PS00397">
    <property type="entry name" value="RECOMBINASES_1"/>
    <property type="match status" value="1"/>
</dbReference>
<proteinExistence type="inferred from homology"/>
<geneLocation type="plasmid" evidence="9 10">
    <name>pSMR1-4</name>
</geneLocation>
<dbReference type="Pfam" id="PF00239">
    <property type="entry name" value="Resolvase"/>
    <property type="match status" value="1"/>
</dbReference>
<dbReference type="PANTHER" id="PTHR30461">
    <property type="entry name" value="DNA-INVERTASE FROM LAMBDOID PROPHAGE"/>
    <property type="match status" value="1"/>
</dbReference>
<dbReference type="PROSITE" id="PS00398">
    <property type="entry name" value="RECOMBINASES_2"/>
    <property type="match status" value="1"/>
</dbReference>
<keyword evidence="2" id="KW-0229">DNA integration</keyword>
<evidence type="ECO:0000313" key="9">
    <source>
        <dbReference type="EMBL" id="ASM75276.1"/>
    </source>
</evidence>
<dbReference type="SMART" id="SM00857">
    <property type="entry name" value="Resolvase"/>
    <property type="match status" value="1"/>
</dbReference>
<evidence type="ECO:0000313" key="10">
    <source>
        <dbReference type="Proteomes" id="UP000199754"/>
    </source>
</evidence>
<dbReference type="Gene3D" id="1.10.10.60">
    <property type="entry name" value="Homeodomain-like"/>
    <property type="match status" value="1"/>
</dbReference>
<comment type="similarity">
    <text evidence="1">Belongs to the site-specific recombinase resolvase family.</text>
</comment>
<protein>
    <submittedName>
        <fullName evidence="9">DNA-invertase hin</fullName>
    </submittedName>
</protein>
<reference evidence="9 10" key="1">
    <citation type="submission" date="2017-07" db="EMBL/GenBank/DDBJ databases">
        <title>Genome Sequence of Sulfitobacter pseudonitzschiae Strain SMR1 Isolated from a culture of the Diatom Skeletonema marinoi.</title>
        <authorList>
            <person name="Topel M."/>
            <person name="Pinder M.I.M."/>
            <person name="Johansson O.N."/>
            <person name="Kourtchenko O."/>
            <person name="Godhe A."/>
            <person name="Clarke A.K."/>
        </authorList>
    </citation>
    <scope>NUCLEOTIDE SEQUENCE [LARGE SCALE GENOMIC DNA]</scope>
    <source>
        <strain evidence="9 10">SMR1</strain>
        <plasmid evidence="9 10">pSMR1-4</plasmid>
    </source>
</reference>
<dbReference type="RefSeq" id="WP_089423283.1">
    <property type="nucleotide sequence ID" value="NZ_CP022419.1"/>
</dbReference>
<sequence length="186" mass="21172">MLIGYARVSTTGQNLETQIEHLQAEGCDRIFQEKLTGFDRRRPQLEKMLKTLQPGDTLIVTSLDRLARSTHDLFVITQRVEASEASFRSLREPWADTTSSMGKFLLTVFAGLSELERNLINERTNDGRTSAKKRGVKFGRKFKLTTHQQDQVRTMLQEGQSIRAIARHFNVGVATIDRIKKTTHPS</sequence>
<keyword evidence="9" id="KW-0614">Plasmid</keyword>
<dbReference type="PANTHER" id="PTHR30461:SF26">
    <property type="entry name" value="RESOLVASE HOMOLOG YNEB"/>
    <property type="match status" value="1"/>
</dbReference>
<evidence type="ECO:0000256" key="6">
    <source>
        <dbReference type="PIRSR" id="PIRSR606118-50"/>
    </source>
</evidence>
<dbReference type="InterPro" id="IPR050639">
    <property type="entry name" value="SSR_resolvase"/>
</dbReference>
<dbReference type="Pfam" id="PF02796">
    <property type="entry name" value="HTH_7"/>
    <property type="match status" value="1"/>
</dbReference>
<dbReference type="InterPro" id="IPR006118">
    <property type="entry name" value="Recombinase_CS"/>
</dbReference>
<dbReference type="InterPro" id="IPR036162">
    <property type="entry name" value="Resolvase-like_N_sf"/>
</dbReference>
<keyword evidence="5" id="KW-0233">DNA recombination</keyword>
<evidence type="ECO:0000256" key="7">
    <source>
        <dbReference type="PROSITE-ProRule" id="PRU10137"/>
    </source>
</evidence>
<evidence type="ECO:0000259" key="8">
    <source>
        <dbReference type="PROSITE" id="PS51736"/>
    </source>
</evidence>